<accession>A0A6N8JLQ2</accession>
<dbReference type="CDD" id="cd11304">
    <property type="entry name" value="Cadherin_repeat"/>
    <property type="match status" value="1"/>
</dbReference>
<feature type="signal peptide" evidence="2">
    <location>
        <begin position="1"/>
        <end position="25"/>
    </location>
</feature>
<dbReference type="NCBIfam" id="TIGR04183">
    <property type="entry name" value="Por_Secre_tail"/>
    <property type="match status" value="1"/>
</dbReference>
<dbReference type="InterPro" id="IPR036116">
    <property type="entry name" value="FN3_sf"/>
</dbReference>
<keyword evidence="2" id="KW-0732">Signal</keyword>
<dbReference type="InterPro" id="IPR015919">
    <property type="entry name" value="Cadherin-like_sf"/>
</dbReference>
<feature type="domain" description="Fibronectin type-III" evidence="3">
    <location>
        <begin position="800"/>
        <end position="894"/>
    </location>
</feature>
<dbReference type="Pfam" id="PF05345">
    <property type="entry name" value="He_PIG"/>
    <property type="match status" value="1"/>
</dbReference>
<dbReference type="GO" id="GO:0005509">
    <property type="term" value="F:calcium ion binding"/>
    <property type="evidence" value="ECO:0007669"/>
    <property type="project" value="InterPro"/>
</dbReference>
<organism evidence="5 6">
    <name type="scientific">Chitinophaga oryziterrae</name>
    <dbReference type="NCBI Taxonomy" id="1031224"/>
    <lineage>
        <taxon>Bacteria</taxon>
        <taxon>Pseudomonadati</taxon>
        <taxon>Bacteroidota</taxon>
        <taxon>Chitinophagia</taxon>
        <taxon>Chitinophagales</taxon>
        <taxon>Chitinophagaceae</taxon>
        <taxon>Chitinophaga</taxon>
    </lineage>
</organism>
<sequence length="2250" mass="241699">MLIYMSKIYTFCLLLILGFGSPSVAQVFNSGDPVITYNPNNPPATPAWGTISKWVRTLRTAVNFSNKDSYKCYYLNGMPFRLKYPKTYQQGVNDGKTYPILIFFHGRGESGGIYDNEYSLYHGGSSFCANVDNGKFDGFILVPQSTTGFFGAPHYAFVKQILDTLIQNNKLDENRIFVNGLSGGGTATWEFMFAYPKTVAGYLPISGCSIAYQDQVDVFKYIPMWIFQGGLDNNPHPNTTAAVMSAALAAGANVKETIYPNGGHGIWDNAWAEPDFYLYMTRQHKANPWPKFGHAEFCPGETVNATLGLTAGFDGYEWRKDGVTIPGANSNELVVTEFGTYDARIKRGTTWSPWSPTPVVVKIKAATQTPPITVSGLMSNVIPATDGKTYVTLTLPSGYTSYLWQKVGDTTTIGTGQTLNASTPGQYQAKVTEQFGCSSAFSAPFTVIPANGTNAPSPAVGLTATAISKVAVTLDWTDNPNATYNETGYEIYRSVTAGGPYTLVNVTAANAVTYTDAGLNANTKYFYVIRAVNNTGAAALSNEANTQTQVDASAPTAPTNLTVTGTQATAVSLDWGPSTDDVGVYKYDIYVNGLKSYTVDNDVTDFTVYGLKNDTIYTFVVKARDAAGNSSARSNQVSSGAYINGLAYRYYTGNWTTLPDFNALTPDVTGYSATPDISVRTQDDYFGFVWEGYIRIPVSGNYTFVTNSDAGSKLWIDTKYNAAATPLVNNDGIHSARDREGTKYLTAGMHQIAIAFFEVTGSQAMTVSWKNTANGIVSKTQIIADYYKEIAPASPAVPKTPGNLQVTALSYNKIGLTWADSSNNETGFEIYRATSSTGPFVSIATVPANQTAYTDSNLVAQTTYYYRLKAINKYGDSGLNISESGGFQYGIYPGNWTSLPSFSTLTPLKTGWVSNVTLDVRDRETNYALKFSGYINIPATGTYTFYTASDDGSALYIGGFAQSNLVVNNNYSQSTTERSGTKALTKGRYPIYITYFQGTGSYSLSASYAGPGMTKRLMADSTFGNPKMLATTLPMPPVPNRPGPVTLTPLSSSKILLVWNDNSTDETQFEIFRSVNDSSNYKLYATIGANATAQASFTDSSLFANVTYFYKVRAKNAGGYSIFGLGNVATTLNNPPVLTQLVNRSVRYGTSLSLNLTATDVDAETLTLTATNLPAFATFANTGAGTATLTFNPAVSDQGTYPNITVTATDQHSGVASTSFTLSVNDNYSPVIANVANVSLNENTTSSVSLTATDGNAETVTWTTTGLPAFATFVPSGNTGVINLAPGYTDAGVYNVTLQANDGRDGIDTKTFTITVLDVDPSRSIYVNFSDGSYPPPAPWNSTNKQPVQNDLFPNLLDQNSVATTVGIKIVSNWSAIGNGSNYYGASTGNNTGVYPDNVMKTAYWSNTTKQTFKLYGLNSTSKYSFTFFGSRGDVTDNRLTNYTIGTTTVSLQSASNKTNTVSINNVSPDANNEISIDLQNGTGSVYAYLNAMVVKVGYDDGNAPARPTNLAVQSATSGVTLSWKDVAFNETGYEIYRAGVNAGPYTLLTPVAPTNAVSYADTSAKANQQYFYAIRAINSHGASAYSDTVTITTGNNNPKLDSIAGVTMKNNDTVTISLHATDDAGDILTLKSTNLPSFAKLTDNGDGTGTIKIIPSAGNIGRYNINVTANDNNGGSTTRTFTLYVRDKNLTSVYVHFNMTLPADAPWNNFNSYPGAGASISNLQNEIGVATPFKIQLLDAFTGTNTSGATTGNNSGVYPDNAIAGNYYTSESTARRISITGLPTTYRYNLVFFNSRTGNDNKNTDFTVGSNTVTLNAANNNTNTVQINGIAADSTGAINFTVKQSVGAAYGYINDVVIQYYTDNGTPLSPSTATAVASSKTSIQLKWMDNSNNETGFEVWRSTDNSNFTLRATVANNVNSFADAGLGADSRYYYKVRALKDTAKSDFTNVATAATFISAVYINCNVFDPAAIPWNNTNSIPAQGLEFPDLKDDNWNNTGLTMVIDKAFTGDNPFGMNTGNNSGIYPDNVMRSTYWVDINEEGRLRIKGLNLAKRYNFVFFASRDGSGDRTSNYTINTTTVSLNAGYNTMNTTQINEVVPDANGEVLITVTSGGASIYGYIGALVIQAYTPEASQLDQSLLMAKKANPLLTNGLLQNAASNVTITRVFPNPFDSQVTLDLNNSGKTSGNITVSILDMNGRIIYTRIVPGVSGSQRITLDLGSSQIPSGPCLLKVMEGDNLLKTVKLIKNW</sequence>
<feature type="domain" description="Fibronectin type-III" evidence="3">
    <location>
        <begin position="458"/>
        <end position="551"/>
    </location>
</feature>
<comment type="caution">
    <text evidence="5">The sequence shown here is derived from an EMBL/GenBank/DDBJ whole genome shotgun (WGS) entry which is preliminary data.</text>
</comment>
<dbReference type="PANTHER" id="PTHR44170:SF56">
    <property type="entry name" value="FIBRONECTIN TYPE-III DOMAIN-CONTAINING PROTEIN"/>
    <property type="match status" value="1"/>
</dbReference>
<dbReference type="Gene3D" id="3.90.182.10">
    <property type="entry name" value="Toxin - Anthrax Protective Antigen,domain 1"/>
    <property type="match status" value="2"/>
</dbReference>
<dbReference type="InterPro" id="IPR003961">
    <property type="entry name" value="FN3_dom"/>
</dbReference>
<name>A0A6N8JLQ2_9BACT</name>
<dbReference type="Pfam" id="PF17963">
    <property type="entry name" value="Big_9"/>
    <property type="match status" value="2"/>
</dbReference>
<feature type="domain" description="Fibronectin type-III" evidence="3">
    <location>
        <begin position="557"/>
        <end position="644"/>
    </location>
</feature>
<evidence type="ECO:0000256" key="2">
    <source>
        <dbReference type="SAM" id="SignalP"/>
    </source>
</evidence>
<feature type="chain" id="PRO_5026792078" evidence="2">
    <location>
        <begin position="26"/>
        <end position="2250"/>
    </location>
</feature>
<dbReference type="InterPro" id="IPR013783">
    <property type="entry name" value="Ig-like_fold"/>
</dbReference>
<dbReference type="OrthoDB" id="9803616at2"/>
<dbReference type="Gene3D" id="2.60.40.10">
    <property type="entry name" value="Immunoglobulins"/>
    <property type="match status" value="9"/>
</dbReference>
<reference evidence="5 6" key="1">
    <citation type="submission" date="2019-12" db="EMBL/GenBank/DDBJ databases">
        <title>The draft genomic sequence of strain Chitinophaga oryziterrae JCM 16595.</title>
        <authorList>
            <person name="Zhang X."/>
        </authorList>
    </citation>
    <scope>NUCLEOTIDE SEQUENCE [LARGE SCALE GENOMIC DNA]</scope>
    <source>
        <strain evidence="5 6">JCM 16595</strain>
    </source>
</reference>
<dbReference type="Pfam" id="PF07691">
    <property type="entry name" value="PA14"/>
    <property type="match status" value="2"/>
</dbReference>
<gene>
    <name evidence="5" type="ORF">GO495_31230</name>
</gene>
<feature type="domain" description="PA14" evidence="4">
    <location>
        <begin position="882"/>
        <end position="1022"/>
    </location>
</feature>
<dbReference type="Proteomes" id="UP000468388">
    <property type="component" value="Unassembled WGS sequence"/>
</dbReference>
<proteinExistence type="predicted"/>
<feature type="domain" description="PA14" evidence="4">
    <location>
        <begin position="641"/>
        <end position="786"/>
    </location>
</feature>
<dbReference type="GO" id="GO:0098609">
    <property type="term" value="P:cell-cell adhesion"/>
    <property type="evidence" value="ECO:0007669"/>
    <property type="project" value="TreeGrafter"/>
</dbReference>
<evidence type="ECO:0000313" key="5">
    <source>
        <dbReference type="EMBL" id="MVT45102.1"/>
    </source>
</evidence>
<keyword evidence="1" id="KW-1015">Disulfide bond</keyword>
<dbReference type="InterPro" id="IPR011658">
    <property type="entry name" value="PA14_dom"/>
</dbReference>
<dbReference type="CDD" id="cd00063">
    <property type="entry name" value="FN3"/>
    <property type="match status" value="6"/>
</dbReference>
<dbReference type="PROSITE" id="PS50853">
    <property type="entry name" value="FN3"/>
    <property type="match status" value="6"/>
</dbReference>
<evidence type="ECO:0000259" key="4">
    <source>
        <dbReference type="PROSITE" id="PS51820"/>
    </source>
</evidence>
<dbReference type="SUPFAM" id="SSF49265">
    <property type="entry name" value="Fibronectin type III"/>
    <property type="match status" value="4"/>
</dbReference>
<dbReference type="Pfam" id="PF00041">
    <property type="entry name" value="fn3"/>
    <property type="match status" value="2"/>
</dbReference>
<evidence type="ECO:0000313" key="6">
    <source>
        <dbReference type="Proteomes" id="UP000468388"/>
    </source>
</evidence>
<feature type="domain" description="Fibronectin type-III" evidence="3">
    <location>
        <begin position="1504"/>
        <end position="1597"/>
    </location>
</feature>
<dbReference type="SMART" id="SM00060">
    <property type="entry name" value="FN3"/>
    <property type="match status" value="6"/>
</dbReference>
<dbReference type="SUPFAM" id="SSF49313">
    <property type="entry name" value="Cadherin-like"/>
    <property type="match status" value="3"/>
</dbReference>
<dbReference type="SMART" id="SM00758">
    <property type="entry name" value="PA14"/>
    <property type="match status" value="2"/>
</dbReference>
<dbReference type="InterPro" id="IPR026444">
    <property type="entry name" value="Secre_tail"/>
</dbReference>
<evidence type="ECO:0000256" key="1">
    <source>
        <dbReference type="ARBA" id="ARBA00023157"/>
    </source>
</evidence>
<dbReference type="EMBL" id="WRXO01000016">
    <property type="protein sequence ID" value="MVT45102.1"/>
    <property type="molecule type" value="Genomic_DNA"/>
</dbReference>
<dbReference type="SUPFAM" id="SSF53474">
    <property type="entry name" value="alpha/beta-Hydrolases"/>
    <property type="match status" value="1"/>
</dbReference>
<dbReference type="SUPFAM" id="SSF56988">
    <property type="entry name" value="Anthrax protective antigen"/>
    <property type="match status" value="1"/>
</dbReference>
<dbReference type="InterPro" id="IPR037524">
    <property type="entry name" value="PA14/GLEYA"/>
</dbReference>
<feature type="domain" description="Fibronectin type-III" evidence="3">
    <location>
        <begin position="1870"/>
        <end position="1959"/>
    </location>
</feature>
<dbReference type="GO" id="GO:0016020">
    <property type="term" value="C:membrane"/>
    <property type="evidence" value="ECO:0007669"/>
    <property type="project" value="InterPro"/>
</dbReference>
<keyword evidence="6" id="KW-1185">Reference proteome</keyword>
<dbReference type="PROSITE" id="PS51820">
    <property type="entry name" value="PA14"/>
    <property type="match status" value="2"/>
</dbReference>
<dbReference type="Gene3D" id="3.40.50.1820">
    <property type="entry name" value="alpha/beta hydrolase"/>
    <property type="match status" value="1"/>
</dbReference>
<evidence type="ECO:0000259" key="3">
    <source>
        <dbReference type="PROSITE" id="PS50853"/>
    </source>
</evidence>
<dbReference type="InterPro" id="IPR029058">
    <property type="entry name" value="AB_hydrolase_fold"/>
</dbReference>
<feature type="domain" description="Fibronectin type-III" evidence="3">
    <location>
        <begin position="1041"/>
        <end position="1134"/>
    </location>
</feature>
<dbReference type="PANTHER" id="PTHR44170">
    <property type="entry name" value="PROTEIN SIDEKICK"/>
    <property type="match status" value="1"/>
</dbReference>
<protein>
    <submittedName>
        <fullName evidence="5">T9SS type A sorting domain-containing protein</fullName>
    </submittedName>
</protein>